<accession>A0A6C0X1G0</accession>
<dbReference type="Proteomes" id="UP000503412">
    <property type="component" value="Segment"/>
</dbReference>
<reference evidence="2 3" key="1">
    <citation type="submission" date="2020-01" db="EMBL/GenBank/DDBJ databases">
        <authorList>
            <person name="Cicha C.L."/>
            <person name="Wiedenheft B."/>
        </authorList>
    </citation>
    <scope>NUCLEOTIDE SEQUENCE [LARGE SCALE GENOMIC DNA]</scope>
</reference>
<evidence type="ECO:0000259" key="1">
    <source>
        <dbReference type="Pfam" id="PF02796"/>
    </source>
</evidence>
<feature type="domain" description="Resolvase HTH" evidence="1">
    <location>
        <begin position="4"/>
        <end position="41"/>
    </location>
</feature>
<dbReference type="InterPro" id="IPR006120">
    <property type="entry name" value="Resolvase_HTH_dom"/>
</dbReference>
<organism evidence="2 3">
    <name type="scientific">Brucella phage EF4</name>
    <dbReference type="NCBI Taxonomy" id="2706778"/>
    <lineage>
        <taxon>Viruses</taxon>
        <taxon>Duplodnaviria</taxon>
        <taxon>Heunggongvirae</taxon>
        <taxon>Uroviricota</taxon>
        <taxon>Caudoviricetes</taxon>
        <taxon>Perisivirus</taxon>
        <taxon>Perisivirus Pr</taxon>
    </lineage>
</organism>
<sequence length="71" mass="8074">MAGGRPTLYRPEYCETVIELGKQGDSLAQMAAHFDVSRQTIENWASDHPEFLAALSRAKVHCQAWWEKSRP</sequence>
<dbReference type="SUPFAM" id="SSF46689">
    <property type="entry name" value="Homeodomain-like"/>
    <property type="match status" value="1"/>
</dbReference>
<protein>
    <submittedName>
        <fullName evidence="2">Putative terminase small subunit</fullName>
    </submittedName>
</protein>
<evidence type="ECO:0000313" key="2">
    <source>
        <dbReference type="EMBL" id="QIC52902.1"/>
    </source>
</evidence>
<dbReference type="GO" id="GO:0003677">
    <property type="term" value="F:DNA binding"/>
    <property type="evidence" value="ECO:0007669"/>
    <property type="project" value="InterPro"/>
</dbReference>
<evidence type="ECO:0000313" key="3">
    <source>
        <dbReference type="Proteomes" id="UP000503412"/>
    </source>
</evidence>
<name>A0A6C0X1G0_9CAUD</name>
<dbReference type="InterPro" id="IPR009057">
    <property type="entry name" value="Homeodomain-like_sf"/>
</dbReference>
<dbReference type="Gene3D" id="1.10.10.60">
    <property type="entry name" value="Homeodomain-like"/>
    <property type="match status" value="1"/>
</dbReference>
<dbReference type="Pfam" id="PF02796">
    <property type="entry name" value="HTH_7"/>
    <property type="match status" value="1"/>
</dbReference>
<proteinExistence type="predicted"/>
<dbReference type="GO" id="GO:0000150">
    <property type="term" value="F:DNA strand exchange activity"/>
    <property type="evidence" value="ECO:0007669"/>
    <property type="project" value="InterPro"/>
</dbReference>
<dbReference type="EMBL" id="MT002975">
    <property type="protein sequence ID" value="QIC52902.1"/>
    <property type="molecule type" value="Genomic_DNA"/>
</dbReference>